<sequence>MLDAPGLQPSVAEQGVKPSCRRPTRSLRRRSALRLPTLAGRSPPPCAHLRPPSLRWLTLAGWPPPPVHTVALSARIQVQPCRGSGKSACCCCSCRHSN</sequence>
<gene>
    <name evidence="2" type="ORF">E2562_025928</name>
</gene>
<reference evidence="2 3" key="1">
    <citation type="submission" date="2019-11" db="EMBL/GenBank/DDBJ databases">
        <title>Whole genome sequence of Oryza granulata.</title>
        <authorList>
            <person name="Li W."/>
        </authorList>
    </citation>
    <scope>NUCLEOTIDE SEQUENCE [LARGE SCALE GENOMIC DNA]</scope>
    <source>
        <strain evidence="3">cv. Menghai</strain>
        <tissue evidence="2">Leaf</tissue>
    </source>
</reference>
<dbReference type="Proteomes" id="UP000479710">
    <property type="component" value="Unassembled WGS sequence"/>
</dbReference>
<accession>A0A6G1EYX9</accession>
<dbReference type="EMBL" id="SPHZ02000002">
    <property type="protein sequence ID" value="KAF0929789.1"/>
    <property type="molecule type" value="Genomic_DNA"/>
</dbReference>
<dbReference type="AlphaFoldDB" id="A0A6G1EYX9"/>
<feature type="non-terminal residue" evidence="2">
    <location>
        <position position="98"/>
    </location>
</feature>
<name>A0A6G1EYX9_9ORYZ</name>
<organism evidence="2 3">
    <name type="scientific">Oryza meyeriana var. granulata</name>
    <dbReference type="NCBI Taxonomy" id="110450"/>
    <lineage>
        <taxon>Eukaryota</taxon>
        <taxon>Viridiplantae</taxon>
        <taxon>Streptophyta</taxon>
        <taxon>Embryophyta</taxon>
        <taxon>Tracheophyta</taxon>
        <taxon>Spermatophyta</taxon>
        <taxon>Magnoliopsida</taxon>
        <taxon>Liliopsida</taxon>
        <taxon>Poales</taxon>
        <taxon>Poaceae</taxon>
        <taxon>BOP clade</taxon>
        <taxon>Oryzoideae</taxon>
        <taxon>Oryzeae</taxon>
        <taxon>Oryzinae</taxon>
        <taxon>Oryza</taxon>
        <taxon>Oryza meyeriana</taxon>
    </lineage>
</organism>
<feature type="region of interest" description="Disordered" evidence="1">
    <location>
        <begin position="1"/>
        <end position="26"/>
    </location>
</feature>
<evidence type="ECO:0000256" key="1">
    <source>
        <dbReference type="SAM" id="MobiDB-lite"/>
    </source>
</evidence>
<proteinExistence type="predicted"/>
<evidence type="ECO:0000313" key="3">
    <source>
        <dbReference type="Proteomes" id="UP000479710"/>
    </source>
</evidence>
<evidence type="ECO:0000313" key="2">
    <source>
        <dbReference type="EMBL" id="KAF0929789.1"/>
    </source>
</evidence>
<comment type="caution">
    <text evidence="2">The sequence shown here is derived from an EMBL/GenBank/DDBJ whole genome shotgun (WGS) entry which is preliminary data.</text>
</comment>
<keyword evidence="3" id="KW-1185">Reference proteome</keyword>
<protein>
    <submittedName>
        <fullName evidence="2">Uncharacterized protein</fullName>
    </submittedName>
</protein>